<dbReference type="PANTHER" id="PTHR15034">
    <property type="entry name" value="DEATH DOMAIN-CONTAINING PROTEIN CRADD"/>
    <property type="match status" value="1"/>
</dbReference>
<dbReference type="Proteomes" id="UP001529510">
    <property type="component" value="Unassembled WGS sequence"/>
</dbReference>
<feature type="non-terminal residue" evidence="2">
    <location>
        <position position="1"/>
    </location>
</feature>
<proteinExistence type="predicted"/>
<dbReference type="EMBL" id="JAMKFB020000024">
    <property type="protein sequence ID" value="KAL0156724.1"/>
    <property type="molecule type" value="Genomic_DNA"/>
</dbReference>
<dbReference type="PROSITE" id="PS50209">
    <property type="entry name" value="CARD"/>
    <property type="match status" value="1"/>
</dbReference>
<accession>A0ABD0N3J3</accession>
<sequence length="83" mass="9407">RQLQAQFYVLCSRMGCSVQPVSCELFSRGILTQLELEKIQAIPIPTQQAQTLLSICLKKGEKACKSFYEALQNEDEQLAEELK</sequence>
<dbReference type="PANTHER" id="PTHR15034:SF5">
    <property type="entry name" value="DEATH DOMAIN-CONTAINING PROTEIN CRADD"/>
    <property type="match status" value="1"/>
</dbReference>
<dbReference type="CDD" id="cd01671">
    <property type="entry name" value="CARD"/>
    <property type="match status" value="1"/>
</dbReference>
<evidence type="ECO:0000259" key="1">
    <source>
        <dbReference type="PROSITE" id="PS50209"/>
    </source>
</evidence>
<dbReference type="AlphaFoldDB" id="A0ABD0N3J3"/>
<evidence type="ECO:0000313" key="2">
    <source>
        <dbReference type="EMBL" id="KAL0156724.1"/>
    </source>
</evidence>
<feature type="non-terminal residue" evidence="2">
    <location>
        <position position="83"/>
    </location>
</feature>
<dbReference type="InterPro" id="IPR011029">
    <property type="entry name" value="DEATH-like_dom_sf"/>
</dbReference>
<keyword evidence="3" id="KW-1185">Reference proteome</keyword>
<protein>
    <recommendedName>
        <fullName evidence="1">CARD domain-containing protein</fullName>
    </recommendedName>
</protein>
<feature type="domain" description="CARD" evidence="1">
    <location>
        <begin position="1"/>
        <end position="83"/>
    </location>
</feature>
<dbReference type="Pfam" id="PF00619">
    <property type="entry name" value="CARD"/>
    <property type="match status" value="1"/>
</dbReference>
<dbReference type="Gene3D" id="1.10.533.10">
    <property type="entry name" value="Death Domain, Fas"/>
    <property type="match status" value="1"/>
</dbReference>
<dbReference type="InterPro" id="IPR001315">
    <property type="entry name" value="CARD"/>
</dbReference>
<reference evidence="2 3" key="1">
    <citation type="submission" date="2024-05" db="EMBL/GenBank/DDBJ databases">
        <title>Genome sequencing and assembly of Indian major carp, Cirrhinus mrigala (Hamilton, 1822).</title>
        <authorList>
            <person name="Mohindra V."/>
            <person name="Chowdhury L.M."/>
            <person name="Lal K."/>
            <person name="Jena J.K."/>
        </authorList>
    </citation>
    <scope>NUCLEOTIDE SEQUENCE [LARGE SCALE GENOMIC DNA]</scope>
    <source>
        <strain evidence="2">CM1030</strain>
        <tissue evidence="2">Blood</tissue>
    </source>
</reference>
<comment type="caution">
    <text evidence="2">The sequence shown here is derived from an EMBL/GenBank/DDBJ whole genome shotgun (WGS) entry which is preliminary data.</text>
</comment>
<evidence type="ECO:0000313" key="3">
    <source>
        <dbReference type="Proteomes" id="UP001529510"/>
    </source>
</evidence>
<gene>
    <name evidence="2" type="ORF">M9458_047970</name>
</gene>
<dbReference type="SUPFAM" id="SSF47986">
    <property type="entry name" value="DEATH domain"/>
    <property type="match status" value="1"/>
</dbReference>
<name>A0ABD0N3J3_CIRMR</name>
<dbReference type="InterPro" id="IPR037939">
    <property type="entry name" value="CRADD"/>
</dbReference>
<organism evidence="2 3">
    <name type="scientific">Cirrhinus mrigala</name>
    <name type="common">Mrigala</name>
    <dbReference type="NCBI Taxonomy" id="683832"/>
    <lineage>
        <taxon>Eukaryota</taxon>
        <taxon>Metazoa</taxon>
        <taxon>Chordata</taxon>
        <taxon>Craniata</taxon>
        <taxon>Vertebrata</taxon>
        <taxon>Euteleostomi</taxon>
        <taxon>Actinopterygii</taxon>
        <taxon>Neopterygii</taxon>
        <taxon>Teleostei</taxon>
        <taxon>Ostariophysi</taxon>
        <taxon>Cypriniformes</taxon>
        <taxon>Cyprinidae</taxon>
        <taxon>Labeoninae</taxon>
        <taxon>Labeonini</taxon>
        <taxon>Cirrhinus</taxon>
    </lineage>
</organism>